<gene>
    <name evidence="6" type="ORF">ALC62_09818</name>
</gene>
<dbReference type="GO" id="GO:0070034">
    <property type="term" value="F:telomerase RNA binding"/>
    <property type="evidence" value="ECO:0007669"/>
    <property type="project" value="TreeGrafter"/>
</dbReference>
<dbReference type="Gene3D" id="1.25.40.10">
    <property type="entry name" value="Tetratricopeptide repeat domain"/>
    <property type="match status" value="1"/>
</dbReference>
<feature type="compositionally biased region" description="Basic and acidic residues" evidence="3">
    <location>
        <begin position="234"/>
        <end position="244"/>
    </location>
</feature>
<feature type="compositionally biased region" description="Polar residues" evidence="3">
    <location>
        <begin position="247"/>
        <end position="257"/>
    </location>
</feature>
<feature type="region of interest" description="Disordered" evidence="3">
    <location>
        <begin position="1"/>
        <end position="295"/>
    </location>
</feature>
<dbReference type="InterPro" id="IPR019458">
    <property type="entry name" value="Est1-like_N"/>
</dbReference>
<feature type="coiled-coil region" evidence="2">
    <location>
        <begin position="1085"/>
        <end position="1115"/>
    </location>
</feature>
<feature type="compositionally biased region" description="Basic and acidic residues" evidence="3">
    <location>
        <begin position="641"/>
        <end position="650"/>
    </location>
</feature>
<evidence type="ECO:0000259" key="4">
    <source>
        <dbReference type="Pfam" id="PF10373"/>
    </source>
</evidence>
<feature type="domain" description="Telomerase activating protein Est1-like N-terminal" evidence="5">
    <location>
        <begin position="915"/>
        <end position="1018"/>
    </location>
</feature>
<dbReference type="PANTHER" id="PTHR15696">
    <property type="entry name" value="SMG-7 SUPPRESSOR WITH MORPHOLOGICAL EFFECT ON GENITALIA PROTEIN 7"/>
    <property type="match status" value="1"/>
</dbReference>
<dbReference type="GO" id="GO:0000184">
    <property type="term" value="P:nuclear-transcribed mRNA catabolic process, nonsense-mediated decay"/>
    <property type="evidence" value="ECO:0007669"/>
    <property type="project" value="UniProtKB-KW"/>
</dbReference>
<feature type="region of interest" description="Disordered" evidence="3">
    <location>
        <begin position="347"/>
        <end position="484"/>
    </location>
</feature>
<dbReference type="Pfam" id="PF10373">
    <property type="entry name" value="EST1_DNA_bind"/>
    <property type="match status" value="1"/>
</dbReference>
<feature type="domain" description="DNA/RNA-binding" evidence="4">
    <location>
        <begin position="1026"/>
        <end position="1184"/>
    </location>
</feature>
<evidence type="ECO:0000313" key="7">
    <source>
        <dbReference type="Proteomes" id="UP000078542"/>
    </source>
</evidence>
<feature type="compositionally biased region" description="Basic and acidic residues" evidence="3">
    <location>
        <begin position="212"/>
        <end position="221"/>
    </location>
</feature>
<dbReference type="InterPro" id="IPR011990">
    <property type="entry name" value="TPR-like_helical_dom_sf"/>
</dbReference>
<feature type="compositionally biased region" description="Polar residues" evidence="3">
    <location>
        <begin position="57"/>
        <end position="85"/>
    </location>
</feature>
<feature type="compositionally biased region" description="Polar residues" evidence="3">
    <location>
        <begin position="94"/>
        <end position="112"/>
    </location>
</feature>
<feature type="compositionally biased region" description="Basic and acidic residues" evidence="3">
    <location>
        <begin position="156"/>
        <end position="180"/>
    </location>
</feature>
<dbReference type="AlphaFoldDB" id="A0A195CGE6"/>
<feature type="compositionally biased region" description="Basic and acidic residues" evidence="3">
    <location>
        <begin position="258"/>
        <end position="276"/>
    </location>
</feature>
<organism evidence="6 7">
    <name type="scientific">Cyphomyrmex costatus</name>
    <dbReference type="NCBI Taxonomy" id="456900"/>
    <lineage>
        <taxon>Eukaryota</taxon>
        <taxon>Metazoa</taxon>
        <taxon>Ecdysozoa</taxon>
        <taxon>Arthropoda</taxon>
        <taxon>Hexapoda</taxon>
        <taxon>Insecta</taxon>
        <taxon>Pterygota</taxon>
        <taxon>Neoptera</taxon>
        <taxon>Endopterygota</taxon>
        <taxon>Hymenoptera</taxon>
        <taxon>Apocrita</taxon>
        <taxon>Aculeata</taxon>
        <taxon>Formicoidea</taxon>
        <taxon>Formicidae</taxon>
        <taxon>Myrmicinae</taxon>
        <taxon>Cyphomyrmex</taxon>
    </lineage>
</organism>
<evidence type="ECO:0000259" key="5">
    <source>
        <dbReference type="Pfam" id="PF10374"/>
    </source>
</evidence>
<feature type="compositionally biased region" description="Basic and acidic residues" evidence="3">
    <location>
        <begin position="187"/>
        <end position="201"/>
    </location>
</feature>
<feature type="compositionally biased region" description="Polar residues" evidence="3">
    <location>
        <begin position="426"/>
        <end position="436"/>
    </location>
</feature>
<sequence length="1187" mass="135971">MTSQLEKEKLAGLRGGTNRAPQALYRPGSGPLRKSSRSNSTTDEYDNENGSQEKSRLTSVQYRSRQSQPNRANQIQNSPPLSQIDNVAEKLDNTHINYRNSSNNESVRSTGNNSGGGAGRNDPKKKNRKPEQLLYVPKKVKEAQDGTSRSPSHVAWEQEREESNDRDSHSNRNHRSDRNRASNYTMRDNESEGRGKDDTSKRYSGNPRHRHANENEERCYWRSESPVSARNCANRKDNSREVRQGSEPLSLTNQNDFNRTRDTRSVEPVGHLDKFQGKPPSGRRNTKDSLSKNIKLDLLPPRLQKKYLLDNGYALPSPGTSTEDSWNGSSITFQGLSSYNYPSSIQHSQTMQNLPPSGLLQSPQSNWTNTVPTRSRGRGRLRPEELEGSAGSIFRPVTPDQYSAPSSRSHTPSQEYMNRSYDRRGSNSTMYTSMESLSRADSVMMPPPSSASPATSRSNSNRGHRSPENHRRGAISPIDDRTSNMQRTITSSAYEHNSNMDKQNNQQNTNFISMKSESYNKLFYTTSDAFDWSEEVELNEKLEQEHLSRSSSVLSIRESTSVPRNQATGESHKRRKKKKRDKYRDTDRGSSRDKGRGDSRERQKNQQNRENDNYNNNQKNNNNNSNSNRRYDHRKRNIIQRSRESSKDRNYGSSYRNFDDLHRRRTDRYLDEDWRTGRKISTCESDDGRQTPKVSSHTTPLSSMNSNSTVHRSSPTGYSNAPGVLILPNETSQSSPNQTATTSQQGSGQQQQRTLFDPNNPHKPIVITSPGSRAAVQRDSDMQVSSVPVFQSNVGITSPHYSFHGVQLDGMPPPYMNDQIGNVRPSWYEPFSARYILFNFFTYALLYNFWFLLYHSAKNHCLLLDIERADLELQWIISSGGFTSRLDRVSYIRHFLQQSLKILLETDIKFCQAENVEQHFWKILFYNLIEMLRKVMPKENSEGRERYKQIMLNIIDEGTTYLESLLATLETTYQFKLEAFLASLSLPKGLGLLGLALVSAQKIFLFLGDLARYKEQANETSNYGKSRQWYLKAQQINPKNGRPYNQLALLAHYARRKLDAVYYYMRSLMASNPFHSARESLIGLFDENRKKYESIERKRKEERESKERARMKEKEGANIIGGGLRRETWIHPGDGRRVRRTTSATNEARLSHASDLEELSQLTSVEVNKRFVTSYLHVHGKLITKIG</sequence>
<feature type="compositionally biased region" description="Polar residues" evidence="3">
    <location>
        <begin position="400"/>
        <end position="417"/>
    </location>
</feature>
<feature type="region of interest" description="Disordered" evidence="3">
    <location>
        <begin position="680"/>
        <end position="778"/>
    </location>
</feature>
<feature type="compositionally biased region" description="Polar residues" evidence="3">
    <location>
        <begin position="692"/>
        <end position="719"/>
    </location>
</feature>
<feature type="compositionally biased region" description="Polar residues" evidence="3">
    <location>
        <begin position="347"/>
        <end position="373"/>
    </location>
</feature>
<evidence type="ECO:0000256" key="1">
    <source>
        <dbReference type="ARBA" id="ARBA00023161"/>
    </source>
</evidence>
<dbReference type="Pfam" id="PF10374">
    <property type="entry name" value="EST1"/>
    <property type="match status" value="1"/>
</dbReference>
<dbReference type="EMBL" id="KQ977827">
    <property type="protein sequence ID" value="KYM99471.1"/>
    <property type="molecule type" value="Genomic_DNA"/>
</dbReference>
<feature type="compositionally biased region" description="Low complexity" evidence="3">
    <location>
        <begin position="451"/>
        <end position="461"/>
    </location>
</feature>
<dbReference type="InterPro" id="IPR018834">
    <property type="entry name" value="DNA/RNA-bd_Est1-type"/>
</dbReference>
<dbReference type="InterPro" id="IPR045153">
    <property type="entry name" value="Est1/Ebs1-like"/>
</dbReference>
<protein>
    <submittedName>
        <fullName evidence="6">Telomerase-binding protein EST1A</fullName>
    </submittedName>
</protein>
<feature type="compositionally biased region" description="Basic and acidic residues" evidence="3">
    <location>
        <begin position="1"/>
        <end position="11"/>
    </location>
</feature>
<dbReference type="GO" id="GO:0042162">
    <property type="term" value="F:telomeric DNA binding"/>
    <property type="evidence" value="ECO:0007669"/>
    <property type="project" value="TreeGrafter"/>
</dbReference>
<reference evidence="6 7" key="1">
    <citation type="submission" date="2016-03" db="EMBL/GenBank/DDBJ databases">
        <title>Cyphomyrmex costatus WGS genome.</title>
        <authorList>
            <person name="Nygaard S."/>
            <person name="Hu H."/>
            <person name="Boomsma J."/>
            <person name="Zhang G."/>
        </authorList>
    </citation>
    <scope>NUCLEOTIDE SEQUENCE [LARGE SCALE GENOMIC DNA]</scope>
    <source>
        <strain evidence="6">MS0001</strain>
        <tissue evidence="6">Whole body</tissue>
    </source>
</reference>
<dbReference type="PANTHER" id="PTHR15696:SF0">
    <property type="entry name" value="TELOMERASE-BINDING PROTEIN EST1A"/>
    <property type="match status" value="1"/>
</dbReference>
<evidence type="ECO:0000256" key="3">
    <source>
        <dbReference type="SAM" id="MobiDB-lite"/>
    </source>
</evidence>
<accession>A0A195CGE6</accession>
<name>A0A195CGE6_9HYME</name>
<dbReference type="STRING" id="456900.A0A195CGE6"/>
<feature type="compositionally biased region" description="Low complexity" evidence="3">
    <location>
        <begin position="613"/>
        <end position="628"/>
    </location>
</feature>
<dbReference type="Proteomes" id="UP000078542">
    <property type="component" value="Unassembled WGS sequence"/>
</dbReference>
<keyword evidence="7" id="KW-1185">Reference proteome</keyword>
<feature type="compositionally biased region" description="Low complexity" evidence="3">
    <location>
        <begin position="549"/>
        <end position="562"/>
    </location>
</feature>
<feature type="compositionally biased region" description="Low complexity" evidence="3">
    <location>
        <begin position="738"/>
        <end position="752"/>
    </location>
</feature>
<proteinExistence type="predicted"/>
<feature type="compositionally biased region" description="Basic residues" evidence="3">
    <location>
        <begin position="572"/>
        <end position="581"/>
    </location>
</feature>
<feature type="compositionally biased region" description="Polar residues" evidence="3">
    <location>
        <begin position="37"/>
        <end position="50"/>
    </location>
</feature>
<feature type="compositionally biased region" description="Basic and acidic residues" evidence="3">
    <location>
        <begin position="582"/>
        <end position="612"/>
    </location>
</feature>
<feature type="region of interest" description="Disordered" evidence="3">
    <location>
        <begin position="543"/>
        <end position="657"/>
    </location>
</feature>
<evidence type="ECO:0000256" key="2">
    <source>
        <dbReference type="SAM" id="Coils"/>
    </source>
</evidence>
<keyword evidence="2" id="KW-0175">Coiled coil</keyword>
<dbReference type="GO" id="GO:0005697">
    <property type="term" value="C:telomerase holoenzyme complex"/>
    <property type="evidence" value="ECO:0007669"/>
    <property type="project" value="TreeGrafter"/>
</dbReference>
<evidence type="ECO:0000313" key="6">
    <source>
        <dbReference type="EMBL" id="KYM99471.1"/>
    </source>
</evidence>
<keyword evidence="1" id="KW-0866">Nonsense-mediated mRNA decay</keyword>
<dbReference type="SUPFAM" id="SSF48452">
    <property type="entry name" value="TPR-like"/>
    <property type="match status" value="1"/>
</dbReference>